<dbReference type="InterPro" id="IPR027038">
    <property type="entry name" value="RanGap"/>
</dbReference>
<dbReference type="PANTHER" id="PTHR24113">
    <property type="entry name" value="RAN GTPASE-ACTIVATING PROTEIN 1"/>
    <property type="match status" value="1"/>
</dbReference>
<sequence>MRRTSPPGKKLSTLPRIESSTVGLDSIEAAADAEHRAAARREMPGGPAWREAAERASAGGSCELALIERGLDDADVIALVASLQREAAGSALTGSRPINNVTSLDLRGNAIGDAGAAALSGLLRGEGCAICTLRLWGNRIGDEGGAALVSALARPNSSLTSLDLGKQGQPVGDAVAAALASSLPRCACPLQTLDLRYCGMTDKGALPLAAALPRCRALRFLDVRYNAIGATGATALAVALGRADSALRVWVTSNAYNDQDAADL</sequence>
<evidence type="ECO:0000256" key="1">
    <source>
        <dbReference type="ARBA" id="ARBA00022468"/>
    </source>
</evidence>
<dbReference type="GO" id="GO:0005829">
    <property type="term" value="C:cytosol"/>
    <property type="evidence" value="ECO:0007669"/>
    <property type="project" value="TreeGrafter"/>
</dbReference>
<dbReference type="GO" id="GO:0005096">
    <property type="term" value="F:GTPase activator activity"/>
    <property type="evidence" value="ECO:0007669"/>
    <property type="project" value="UniProtKB-KW"/>
</dbReference>
<dbReference type="EMBL" id="HBIR01008680">
    <property type="protein sequence ID" value="CAE0531326.1"/>
    <property type="molecule type" value="Transcribed_RNA"/>
</dbReference>
<protein>
    <submittedName>
        <fullName evidence="4">Uncharacterized protein</fullName>
    </submittedName>
</protein>
<dbReference type="GO" id="GO:0031267">
    <property type="term" value="F:small GTPase binding"/>
    <property type="evidence" value="ECO:0007669"/>
    <property type="project" value="TreeGrafter"/>
</dbReference>
<dbReference type="PANTHER" id="PTHR24113:SF12">
    <property type="entry name" value="RAN GTPASE-ACTIVATING PROTEIN 1"/>
    <property type="match status" value="1"/>
</dbReference>
<evidence type="ECO:0000256" key="3">
    <source>
        <dbReference type="ARBA" id="ARBA00022737"/>
    </source>
</evidence>
<reference evidence="4" key="1">
    <citation type="submission" date="2021-01" db="EMBL/GenBank/DDBJ databases">
        <authorList>
            <person name="Corre E."/>
            <person name="Pelletier E."/>
            <person name="Niang G."/>
            <person name="Scheremetjew M."/>
            <person name="Finn R."/>
            <person name="Kale V."/>
            <person name="Holt S."/>
            <person name="Cochrane G."/>
            <person name="Meng A."/>
            <person name="Brown T."/>
            <person name="Cohen L."/>
        </authorList>
    </citation>
    <scope>NUCLEOTIDE SEQUENCE</scope>
    <source>
        <strain evidence="4">379</strain>
    </source>
</reference>
<dbReference type="GO" id="GO:0048471">
    <property type="term" value="C:perinuclear region of cytoplasm"/>
    <property type="evidence" value="ECO:0007669"/>
    <property type="project" value="TreeGrafter"/>
</dbReference>
<dbReference type="InterPro" id="IPR001611">
    <property type="entry name" value="Leu-rich_rpt"/>
</dbReference>
<dbReference type="EMBL" id="HBIR01008678">
    <property type="protein sequence ID" value="CAE0531321.1"/>
    <property type="molecule type" value="Transcribed_RNA"/>
</dbReference>
<keyword evidence="3" id="KW-0677">Repeat</keyword>
<dbReference type="Pfam" id="PF13516">
    <property type="entry name" value="LRR_6"/>
    <property type="match status" value="4"/>
</dbReference>
<keyword evidence="1" id="KW-0343">GTPase activation</keyword>
<proteinExistence type="predicted"/>
<dbReference type="AlphaFoldDB" id="A0A6V2MF76"/>
<evidence type="ECO:0000313" key="4">
    <source>
        <dbReference type="EMBL" id="CAE0531321.1"/>
    </source>
</evidence>
<dbReference type="GO" id="GO:0006913">
    <property type="term" value="P:nucleocytoplasmic transport"/>
    <property type="evidence" value="ECO:0007669"/>
    <property type="project" value="TreeGrafter"/>
</dbReference>
<evidence type="ECO:0000313" key="5">
    <source>
        <dbReference type="EMBL" id="CAE0531326.1"/>
    </source>
</evidence>
<dbReference type="InterPro" id="IPR032675">
    <property type="entry name" value="LRR_dom_sf"/>
</dbReference>
<dbReference type="SUPFAM" id="SSF52047">
    <property type="entry name" value="RNI-like"/>
    <property type="match status" value="1"/>
</dbReference>
<name>A0A6V2MF76_EMIHU</name>
<evidence type="ECO:0000256" key="2">
    <source>
        <dbReference type="ARBA" id="ARBA00022614"/>
    </source>
</evidence>
<organism evidence="4">
    <name type="scientific">Emiliania huxleyi</name>
    <name type="common">Coccolithophore</name>
    <name type="synonym">Pontosphaera huxleyi</name>
    <dbReference type="NCBI Taxonomy" id="2903"/>
    <lineage>
        <taxon>Eukaryota</taxon>
        <taxon>Haptista</taxon>
        <taxon>Haptophyta</taxon>
        <taxon>Prymnesiophyceae</taxon>
        <taxon>Isochrysidales</taxon>
        <taxon>Noelaerhabdaceae</taxon>
        <taxon>Emiliania</taxon>
    </lineage>
</organism>
<dbReference type="Gene3D" id="3.80.10.10">
    <property type="entry name" value="Ribonuclease Inhibitor"/>
    <property type="match status" value="1"/>
</dbReference>
<dbReference type="GO" id="GO:0005634">
    <property type="term" value="C:nucleus"/>
    <property type="evidence" value="ECO:0007669"/>
    <property type="project" value="TreeGrafter"/>
</dbReference>
<gene>
    <name evidence="4" type="ORF">EHUX00137_LOCUS5952</name>
    <name evidence="5" type="ORF">EHUX00137_LOCUS5954</name>
</gene>
<dbReference type="SMART" id="SM00368">
    <property type="entry name" value="LRR_RI"/>
    <property type="match status" value="5"/>
</dbReference>
<accession>A0A6V2MF76</accession>
<keyword evidence="2" id="KW-0433">Leucine-rich repeat</keyword>